<dbReference type="Proteomes" id="UP001153712">
    <property type="component" value="Chromosome 12"/>
</dbReference>
<evidence type="ECO:0000313" key="3">
    <source>
        <dbReference type="EMBL" id="CAG9856506.1"/>
    </source>
</evidence>
<dbReference type="Pfam" id="PF00106">
    <property type="entry name" value="adh_short"/>
    <property type="match status" value="1"/>
</dbReference>
<dbReference type="EMBL" id="OU900105">
    <property type="protein sequence ID" value="CAG9856506.1"/>
    <property type="molecule type" value="Genomic_DNA"/>
</dbReference>
<evidence type="ECO:0000313" key="4">
    <source>
        <dbReference type="Proteomes" id="UP001153712"/>
    </source>
</evidence>
<dbReference type="Gene3D" id="3.40.50.720">
    <property type="entry name" value="NAD(P)-binding Rossmann-like Domain"/>
    <property type="match status" value="1"/>
</dbReference>
<dbReference type="InterPro" id="IPR036875">
    <property type="entry name" value="Znf_CCHC_sf"/>
</dbReference>
<dbReference type="OrthoDB" id="191139at2759"/>
<dbReference type="GO" id="GO:0008270">
    <property type="term" value="F:zinc ion binding"/>
    <property type="evidence" value="ECO:0007669"/>
    <property type="project" value="InterPro"/>
</dbReference>
<feature type="region of interest" description="Disordered" evidence="2">
    <location>
        <begin position="326"/>
        <end position="388"/>
    </location>
</feature>
<dbReference type="SUPFAM" id="SSF57756">
    <property type="entry name" value="Retrovirus zinc finger-like domains"/>
    <property type="match status" value="1"/>
</dbReference>
<dbReference type="SUPFAM" id="SSF51735">
    <property type="entry name" value="NAD(P)-binding Rossmann-fold domains"/>
    <property type="match status" value="1"/>
</dbReference>
<dbReference type="InterPro" id="IPR036291">
    <property type="entry name" value="NAD(P)-bd_dom_sf"/>
</dbReference>
<dbReference type="PANTHER" id="PTHR43157:SF31">
    <property type="entry name" value="PHOSPHATIDYLINOSITOL-GLYCAN BIOSYNTHESIS CLASS F PROTEIN"/>
    <property type="match status" value="1"/>
</dbReference>
<dbReference type="AlphaFoldDB" id="A0A9N9TII5"/>
<feature type="compositionally biased region" description="Basic and acidic residues" evidence="2">
    <location>
        <begin position="329"/>
        <end position="350"/>
    </location>
</feature>
<dbReference type="GO" id="GO:0016491">
    <property type="term" value="F:oxidoreductase activity"/>
    <property type="evidence" value="ECO:0007669"/>
    <property type="project" value="UniProtKB-KW"/>
</dbReference>
<sequence length="388" mass="43385">MSLTASSVKIALVTGANRGLGFEVALGLAKKNYKVLMADKADQMVSKEEIICRSENPDVRDYTVDLASYKSVRGFVEELSKDVDRIDVLVNNAAVFCMKQRTTVDYLDGVMQVNHLSPFLLTNLLAEFLKNSSQGRIIFVTSSGSFFHRMTVERLSRPDYFVPHFISGAIHYYNTKLCNMISTRYFAEKLGKYRVTCNSVHPSMMNTGFLISDRPVGLIAKLEASVSKRLIPRVTRDPGQCADGVLFLAHSKDVRDVTGKYFYNYQVHREPKIVEDRRFCESLKAVTYPPQGVRCQKCLEYGHWSYECKGKRKYLHRTSRTKLLKKRLKTIDGAKENKNGESQADEKKAETSSSDSSSDSESSSDDSDSSSSSSSSVSSTSSSESGND</sequence>
<gene>
    <name evidence="3" type="ORF">PHYEVI_LOCUS2927</name>
</gene>
<dbReference type="PRINTS" id="PR00081">
    <property type="entry name" value="GDHRDH"/>
</dbReference>
<accession>A0A9N9TII5</accession>
<dbReference type="InterPro" id="IPR002347">
    <property type="entry name" value="SDR_fam"/>
</dbReference>
<feature type="compositionally biased region" description="Low complexity" evidence="2">
    <location>
        <begin position="369"/>
        <end position="388"/>
    </location>
</feature>
<evidence type="ECO:0000256" key="2">
    <source>
        <dbReference type="SAM" id="MobiDB-lite"/>
    </source>
</evidence>
<keyword evidence="1" id="KW-0560">Oxidoreductase</keyword>
<feature type="compositionally biased region" description="Low complexity" evidence="2">
    <location>
        <begin position="351"/>
        <end position="361"/>
    </location>
</feature>
<proteinExistence type="predicted"/>
<evidence type="ECO:0000256" key="1">
    <source>
        <dbReference type="ARBA" id="ARBA00023002"/>
    </source>
</evidence>
<name>A0A9N9TII5_PHYSR</name>
<dbReference type="GO" id="GO:0003676">
    <property type="term" value="F:nucleic acid binding"/>
    <property type="evidence" value="ECO:0007669"/>
    <property type="project" value="InterPro"/>
</dbReference>
<keyword evidence="4" id="KW-1185">Reference proteome</keyword>
<reference evidence="3" key="1">
    <citation type="submission" date="2022-01" db="EMBL/GenBank/DDBJ databases">
        <authorList>
            <person name="King R."/>
        </authorList>
    </citation>
    <scope>NUCLEOTIDE SEQUENCE</scope>
</reference>
<organism evidence="3 4">
    <name type="scientific">Phyllotreta striolata</name>
    <name type="common">Striped flea beetle</name>
    <name type="synonym">Crioceris striolata</name>
    <dbReference type="NCBI Taxonomy" id="444603"/>
    <lineage>
        <taxon>Eukaryota</taxon>
        <taxon>Metazoa</taxon>
        <taxon>Ecdysozoa</taxon>
        <taxon>Arthropoda</taxon>
        <taxon>Hexapoda</taxon>
        <taxon>Insecta</taxon>
        <taxon>Pterygota</taxon>
        <taxon>Neoptera</taxon>
        <taxon>Endopterygota</taxon>
        <taxon>Coleoptera</taxon>
        <taxon>Polyphaga</taxon>
        <taxon>Cucujiformia</taxon>
        <taxon>Chrysomeloidea</taxon>
        <taxon>Chrysomelidae</taxon>
        <taxon>Galerucinae</taxon>
        <taxon>Alticini</taxon>
        <taxon>Phyllotreta</taxon>
    </lineage>
</organism>
<protein>
    <submittedName>
        <fullName evidence="3">Uncharacterized protein</fullName>
    </submittedName>
</protein>
<dbReference type="PANTHER" id="PTHR43157">
    <property type="entry name" value="PHOSPHATIDYLINOSITOL-GLYCAN BIOSYNTHESIS CLASS F PROTEIN-RELATED"/>
    <property type="match status" value="1"/>
</dbReference>
<dbReference type="Pfam" id="PF13917">
    <property type="entry name" value="zf-CCHC_3"/>
    <property type="match status" value="1"/>
</dbReference>
<dbReference type="Pfam" id="PF13561">
    <property type="entry name" value="adh_short_C2"/>
    <property type="match status" value="1"/>
</dbReference>